<reference evidence="1 2" key="1">
    <citation type="journal article" date="2006" name="Nature">
        <title>Global trends of whole-genome duplications revealed by the ciliate Paramecium tetraurelia.</title>
        <authorList>
            <consortium name="Genoscope"/>
            <person name="Aury J.-M."/>
            <person name="Jaillon O."/>
            <person name="Duret L."/>
            <person name="Noel B."/>
            <person name="Jubin C."/>
            <person name="Porcel B.M."/>
            <person name="Segurens B."/>
            <person name="Daubin V."/>
            <person name="Anthouard V."/>
            <person name="Aiach N."/>
            <person name="Arnaiz O."/>
            <person name="Billaut A."/>
            <person name="Beisson J."/>
            <person name="Blanc I."/>
            <person name="Bouhouche K."/>
            <person name="Camara F."/>
            <person name="Duharcourt S."/>
            <person name="Guigo R."/>
            <person name="Gogendeau D."/>
            <person name="Katinka M."/>
            <person name="Keller A.-M."/>
            <person name="Kissmehl R."/>
            <person name="Klotz C."/>
            <person name="Koll F."/>
            <person name="Le Moue A."/>
            <person name="Lepere C."/>
            <person name="Malinsky S."/>
            <person name="Nowacki M."/>
            <person name="Nowak J.K."/>
            <person name="Plattner H."/>
            <person name="Poulain J."/>
            <person name="Ruiz F."/>
            <person name="Serrano V."/>
            <person name="Zagulski M."/>
            <person name="Dessen P."/>
            <person name="Betermier M."/>
            <person name="Weissenbach J."/>
            <person name="Scarpelli C."/>
            <person name="Schachter V."/>
            <person name="Sperling L."/>
            <person name="Meyer E."/>
            <person name="Cohen J."/>
            <person name="Wincker P."/>
        </authorList>
    </citation>
    <scope>NUCLEOTIDE SEQUENCE [LARGE SCALE GENOMIC DNA]</scope>
    <source>
        <strain evidence="1 2">Stock d4-2</strain>
    </source>
</reference>
<keyword evidence="2" id="KW-1185">Reference proteome</keyword>
<dbReference type="HOGENOM" id="CLU_1859146_0_0_1"/>
<proteinExistence type="predicted"/>
<dbReference type="InParanoid" id="A0D8S7"/>
<evidence type="ECO:0000313" key="1">
    <source>
        <dbReference type="EMBL" id="CAK79444.1"/>
    </source>
</evidence>
<name>A0D8S7_PARTE</name>
<evidence type="ECO:0008006" key="3">
    <source>
        <dbReference type="Google" id="ProtNLM"/>
    </source>
</evidence>
<dbReference type="AlphaFoldDB" id="A0D8S7"/>
<accession>A0D8S7</accession>
<dbReference type="EMBL" id="CT868330">
    <property type="protein sequence ID" value="CAK79444.1"/>
    <property type="molecule type" value="Genomic_DNA"/>
</dbReference>
<evidence type="ECO:0000313" key="2">
    <source>
        <dbReference type="Proteomes" id="UP000000600"/>
    </source>
</evidence>
<protein>
    <recommendedName>
        <fullName evidence="3">Transmembrane protein</fullName>
    </recommendedName>
</protein>
<organism evidence="1 2">
    <name type="scientific">Paramecium tetraurelia</name>
    <dbReference type="NCBI Taxonomy" id="5888"/>
    <lineage>
        <taxon>Eukaryota</taxon>
        <taxon>Sar</taxon>
        <taxon>Alveolata</taxon>
        <taxon>Ciliophora</taxon>
        <taxon>Intramacronucleata</taxon>
        <taxon>Oligohymenophorea</taxon>
        <taxon>Peniculida</taxon>
        <taxon>Parameciidae</taxon>
        <taxon>Paramecium</taxon>
    </lineage>
</organism>
<sequence>MQKREQDSLRMCCTKTSQKSLIKIKEQIQQCKEQQRSNHTQKEDESTINIENSQLNPFNNTPQYNLFQPCQSIHLECGQVCSSKQHQNQLQDSNTSIKRKLFNIDEITLSFSNSSFLKVKIGILIISIQQFLIIQSKQ</sequence>
<dbReference type="Proteomes" id="UP000000600">
    <property type="component" value="Unassembled WGS sequence"/>
</dbReference>
<dbReference type="RefSeq" id="XP_001446841.1">
    <property type="nucleotide sequence ID" value="XM_001446804.1"/>
</dbReference>
<dbReference type="GeneID" id="5032625"/>
<gene>
    <name evidence="1" type="ORF">GSPATT00014390001</name>
</gene>
<dbReference type="KEGG" id="ptm:GSPATT00014390001"/>